<feature type="compositionally biased region" description="Basic and acidic residues" evidence="4">
    <location>
        <begin position="455"/>
        <end position="465"/>
    </location>
</feature>
<sequence>MSDGLAGSGDRVERGREESGGVLGRIPRRTVLKSAVLGVGLHGFSARAAAQSDSTAGFVDVLSADPSNYPSILVNVSVDTDAGRNGNLSREDFQITEAGVEKAIQSFRFTSASADIVFLFDDTGSMDGEIADMQAGVKGLTDEIEAAGIDARYSLVTFKDSVETDLEFTDDASALKSRTDRLTASAGGDGPEDNFDAIVRALGLDFRPEAQKIVVDITDSVSHYRGDGSGVSDYTIDEVQTMVEESGVAYVAVAPATTAPESSKRALAERTGGLWMEIRSADFSRILERIERLVVTTYVVEYLTDTAPNESNDLTVTVTDPDRGTGSDETTVDVPSGKVDRDALVRSTGDTRAFYEMAVTGEMRLGENSDPKDAEFPDSVEGSTAIGSVAGGGTDGLRFSGEVTNVRVGGPAEFEIDGESVGGDTVESMNTIAISSTEDRRAYYDVRASDRIYPGERADVEKMESPEPFPGSEVTGSVAERGTDEFYFTGRIDHFSLDGPADVSVNGERVDPSEVTSDDESDSNGGDDSGGGELDDELRIVSTADERAFYEITVDGEIEPGDRANLTGADYPDSVEGRTASGSVAKGGIDSFRFSGEILDVRLDGPADVLVNGDRYTSGGA</sequence>
<feature type="region of interest" description="Disordered" evidence="4">
    <location>
        <begin position="1"/>
        <end position="20"/>
    </location>
</feature>
<dbReference type="InterPro" id="IPR036465">
    <property type="entry name" value="vWFA_dom_sf"/>
</dbReference>
<dbReference type="STRING" id="553467.SAMN04488063_2877"/>
<evidence type="ECO:0000256" key="2">
    <source>
        <dbReference type="ARBA" id="ARBA00022525"/>
    </source>
</evidence>
<evidence type="ECO:0000256" key="3">
    <source>
        <dbReference type="ARBA" id="ARBA00022729"/>
    </source>
</evidence>
<dbReference type="InterPro" id="IPR052969">
    <property type="entry name" value="Thr-specific_kinase-like"/>
</dbReference>
<comment type="subcellular location">
    <subcellularLocation>
        <location evidence="1">Secreted</location>
    </subcellularLocation>
</comment>
<dbReference type="Proteomes" id="UP000198876">
    <property type="component" value="Unassembled WGS sequence"/>
</dbReference>
<feature type="region of interest" description="Disordered" evidence="4">
    <location>
        <begin position="498"/>
        <end position="535"/>
    </location>
</feature>
<evidence type="ECO:0000313" key="7">
    <source>
        <dbReference type="Proteomes" id="UP000198876"/>
    </source>
</evidence>
<name>A0A1I2UQ17_9EURY</name>
<organism evidence="6 7">
    <name type="scientific">Halopelagius inordinatus</name>
    <dbReference type="NCBI Taxonomy" id="553467"/>
    <lineage>
        <taxon>Archaea</taxon>
        <taxon>Methanobacteriati</taxon>
        <taxon>Methanobacteriota</taxon>
        <taxon>Stenosarchaea group</taxon>
        <taxon>Halobacteria</taxon>
        <taxon>Halobacteriales</taxon>
        <taxon>Haloferacaceae</taxon>
    </lineage>
</organism>
<dbReference type="Gene3D" id="3.40.50.410">
    <property type="entry name" value="von Willebrand factor, type A domain"/>
    <property type="match status" value="1"/>
</dbReference>
<evidence type="ECO:0000259" key="5">
    <source>
        <dbReference type="PROSITE" id="PS50234"/>
    </source>
</evidence>
<feature type="region of interest" description="Disordered" evidence="4">
    <location>
        <begin position="455"/>
        <end position="480"/>
    </location>
</feature>
<keyword evidence="2" id="KW-0964">Secreted</keyword>
<proteinExistence type="predicted"/>
<evidence type="ECO:0000256" key="1">
    <source>
        <dbReference type="ARBA" id="ARBA00004613"/>
    </source>
</evidence>
<feature type="domain" description="VWFA" evidence="5">
    <location>
        <begin position="115"/>
        <end position="293"/>
    </location>
</feature>
<dbReference type="AlphaFoldDB" id="A0A1I2UQ17"/>
<feature type="region of interest" description="Disordered" evidence="4">
    <location>
        <begin position="312"/>
        <end position="335"/>
    </location>
</feature>
<dbReference type="Pfam" id="PF25106">
    <property type="entry name" value="VWA_4"/>
    <property type="match status" value="1"/>
</dbReference>
<dbReference type="RefSeq" id="WP_092893261.1">
    <property type="nucleotide sequence ID" value="NZ_FOOQ01000004.1"/>
</dbReference>
<dbReference type="InterPro" id="IPR002035">
    <property type="entry name" value="VWF_A"/>
</dbReference>
<dbReference type="PROSITE" id="PS50234">
    <property type="entry name" value="VWFA"/>
    <property type="match status" value="1"/>
</dbReference>
<gene>
    <name evidence="6" type="ORF">SAMN04488063_2877</name>
</gene>
<keyword evidence="7" id="KW-1185">Reference proteome</keyword>
<evidence type="ECO:0000256" key="4">
    <source>
        <dbReference type="SAM" id="MobiDB-lite"/>
    </source>
</evidence>
<dbReference type="OrthoDB" id="271106at2157"/>
<dbReference type="PANTHER" id="PTHR47763">
    <property type="entry name" value="ALPHA-PROTEIN KINASE VWKA"/>
    <property type="match status" value="1"/>
</dbReference>
<feature type="compositionally biased region" description="Basic and acidic residues" evidence="4">
    <location>
        <begin position="10"/>
        <end position="19"/>
    </location>
</feature>
<keyword evidence="3" id="KW-0732">Signal</keyword>
<dbReference type="InterPro" id="IPR056861">
    <property type="entry name" value="HMCN1-like_VWA"/>
</dbReference>
<protein>
    <submittedName>
        <fullName evidence="6">von Willebrand factor type A domain-containing protein</fullName>
    </submittedName>
</protein>
<reference evidence="7" key="1">
    <citation type="submission" date="2016-10" db="EMBL/GenBank/DDBJ databases">
        <authorList>
            <person name="Varghese N."/>
            <person name="Submissions S."/>
        </authorList>
    </citation>
    <scope>NUCLEOTIDE SEQUENCE [LARGE SCALE GENOMIC DNA]</scope>
    <source>
        <strain evidence="7">CGMCC 1.7739</strain>
    </source>
</reference>
<dbReference type="SUPFAM" id="SSF53300">
    <property type="entry name" value="vWA-like"/>
    <property type="match status" value="1"/>
</dbReference>
<dbReference type="EMBL" id="FOOQ01000004">
    <property type="protein sequence ID" value="SFG76881.1"/>
    <property type="molecule type" value="Genomic_DNA"/>
</dbReference>
<accession>A0A1I2UQ17</accession>
<feature type="region of interest" description="Disordered" evidence="4">
    <location>
        <begin position="561"/>
        <end position="586"/>
    </location>
</feature>
<dbReference type="CDD" id="cd00198">
    <property type="entry name" value="vWFA"/>
    <property type="match status" value="1"/>
</dbReference>
<evidence type="ECO:0000313" key="6">
    <source>
        <dbReference type="EMBL" id="SFG76881.1"/>
    </source>
</evidence>